<dbReference type="SUPFAM" id="SSF53335">
    <property type="entry name" value="S-adenosyl-L-methionine-dependent methyltransferases"/>
    <property type="match status" value="1"/>
</dbReference>
<dbReference type="PANTHER" id="PTHR37909">
    <property type="entry name" value="S-ADENOSYL-L-METHIONINE-DEPENDENT METHYLTRANSFERASES SUPERFAMILY PROTEIN"/>
    <property type="match status" value="1"/>
</dbReference>
<dbReference type="AlphaFoldDB" id="A0A0J6W2X6"/>
<evidence type="ECO:0008006" key="3">
    <source>
        <dbReference type="Google" id="ProtNLM"/>
    </source>
</evidence>
<dbReference type="PANTHER" id="PTHR37909:SF1">
    <property type="entry name" value="S-ADENOSYL-L-METHIONINE-DEPENDENT METHYLTRANSFERASES SUPERFAMILY PROTEIN"/>
    <property type="match status" value="1"/>
</dbReference>
<dbReference type="PATRIC" id="fig|37916.4.peg.2832"/>
<dbReference type="Pfam" id="PF13578">
    <property type="entry name" value="Methyltransf_24"/>
    <property type="match status" value="1"/>
</dbReference>
<proteinExistence type="predicted"/>
<name>A0A0J6W2X6_9MYCO</name>
<dbReference type="Proteomes" id="UP000036513">
    <property type="component" value="Unassembled WGS sequence"/>
</dbReference>
<comment type="caution">
    <text evidence="1">The sequence shown here is derived from an EMBL/GenBank/DDBJ whole genome shotgun (WGS) entry which is preliminary data.</text>
</comment>
<evidence type="ECO:0000313" key="2">
    <source>
        <dbReference type="Proteomes" id="UP000036513"/>
    </source>
</evidence>
<keyword evidence="2" id="KW-1185">Reference proteome</keyword>
<dbReference type="InterPro" id="IPR029063">
    <property type="entry name" value="SAM-dependent_MTases_sf"/>
</dbReference>
<dbReference type="STRING" id="37916.MCHLDSM_02908"/>
<accession>A0A0J6W2X6</accession>
<sequence length="202" mass="21832">MAGFDEPVQTWRDIPGWFQWRSGQEEAVEHFGSGDRFVEVGCYLGRSLCSLAEVARDHALDVAIIGVDTARGSGPEGRGGTDAHGPAVAHGGGTLAGLLHRNVLACGFADRIQLLLSDSVAAAALFADESLAWVHLDARHDYDSVRADIAAWLPKVRPGGWLSGDDYDEWQWPGVVQAVADSLDGADAWSKGQWRWLKPADR</sequence>
<organism evidence="1 2">
    <name type="scientific">Mycolicibacterium chlorophenolicum</name>
    <dbReference type="NCBI Taxonomy" id="37916"/>
    <lineage>
        <taxon>Bacteria</taxon>
        <taxon>Bacillati</taxon>
        <taxon>Actinomycetota</taxon>
        <taxon>Actinomycetes</taxon>
        <taxon>Mycobacteriales</taxon>
        <taxon>Mycobacteriaceae</taxon>
        <taxon>Mycolicibacterium</taxon>
    </lineage>
</organism>
<dbReference type="SMR" id="A0A0J6W2X6"/>
<protein>
    <recommendedName>
        <fullName evidence="3">Methyltransferase domain protein</fullName>
    </recommendedName>
</protein>
<dbReference type="EMBL" id="JYNL01000023">
    <property type="protein sequence ID" value="KMO76759.1"/>
    <property type="molecule type" value="Genomic_DNA"/>
</dbReference>
<gene>
    <name evidence="1" type="ORF">MCHLDSM_02908</name>
</gene>
<dbReference type="Gene3D" id="3.40.50.150">
    <property type="entry name" value="Vaccinia Virus protein VP39"/>
    <property type="match status" value="1"/>
</dbReference>
<evidence type="ECO:0000313" key="1">
    <source>
        <dbReference type="EMBL" id="KMO76759.1"/>
    </source>
</evidence>
<reference evidence="1 2" key="1">
    <citation type="journal article" date="2015" name="Genome Biol. Evol.">
        <title>Characterization of Three Mycobacterium spp. with Potential Use in Bioremediation by Genome Sequencing and Comparative Genomics.</title>
        <authorList>
            <person name="Das S."/>
            <person name="Pettersson B.M."/>
            <person name="Behra P.R."/>
            <person name="Ramesh M."/>
            <person name="Dasgupta S."/>
            <person name="Bhattacharya A."/>
            <person name="Kirsebom L.A."/>
        </authorList>
    </citation>
    <scope>NUCLEOTIDE SEQUENCE [LARGE SCALE GENOMIC DNA]</scope>
    <source>
        <strain evidence="1 2">DSM 43826</strain>
    </source>
</reference>